<dbReference type="EMBL" id="BALE01000031">
    <property type="protein sequence ID" value="GAN54821.1"/>
    <property type="molecule type" value="Genomic_DNA"/>
</dbReference>
<dbReference type="AlphaFoldDB" id="A0A0D6MN11"/>
<name>A0A0D6MN11_9PROT</name>
<comment type="similarity">
    <text evidence="2 8">Belongs to the major facilitator superfamily. Bcr/CmlA family.</text>
</comment>
<dbReference type="Proteomes" id="UP000032679">
    <property type="component" value="Unassembled WGS sequence"/>
</dbReference>
<dbReference type="SUPFAM" id="SSF103473">
    <property type="entry name" value="MFS general substrate transporter"/>
    <property type="match status" value="1"/>
</dbReference>
<dbReference type="PANTHER" id="PTHR23502">
    <property type="entry name" value="MAJOR FACILITATOR SUPERFAMILY"/>
    <property type="match status" value="1"/>
</dbReference>
<dbReference type="Gene3D" id="1.20.1720.10">
    <property type="entry name" value="Multidrug resistance protein D"/>
    <property type="match status" value="1"/>
</dbReference>
<evidence type="ECO:0000256" key="8">
    <source>
        <dbReference type="RuleBase" id="RU365088"/>
    </source>
</evidence>
<evidence type="ECO:0000259" key="9">
    <source>
        <dbReference type="PROSITE" id="PS50850"/>
    </source>
</evidence>
<feature type="transmembrane region" description="Helical" evidence="8">
    <location>
        <begin position="286"/>
        <end position="305"/>
    </location>
</feature>
<evidence type="ECO:0000256" key="3">
    <source>
        <dbReference type="ARBA" id="ARBA00022448"/>
    </source>
</evidence>
<comment type="caution">
    <text evidence="10">The sequence shown here is derived from an EMBL/GenBank/DDBJ whole genome shotgun (WGS) entry which is preliminary data.</text>
</comment>
<dbReference type="InterPro" id="IPR011701">
    <property type="entry name" value="MFS"/>
</dbReference>
<evidence type="ECO:0000256" key="4">
    <source>
        <dbReference type="ARBA" id="ARBA00022475"/>
    </source>
</evidence>
<dbReference type="PANTHER" id="PTHR23502:SF132">
    <property type="entry name" value="POLYAMINE TRANSPORTER 2-RELATED"/>
    <property type="match status" value="1"/>
</dbReference>
<feature type="transmembrane region" description="Helical" evidence="8">
    <location>
        <begin position="135"/>
        <end position="159"/>
    </location>
</feature>
<dbReference type="CDD" id="cd17320">
    <property type="entry name" value="MFS_MdfA_MDR_like"/>
    <property type="match status" value="1"/>
</dbReference>
<feature type="transmembrane region" description="Helical" evidence="8">
    <location>
        <begin position="103"/>
        <end position="123"/>
    </location>
</feature>
<evidence type="ECO:0000256" key="5">
    <source>
        <dbReference type="ARBA" id="ARBA00022692"/>
    </source>
</evidence>
<feature type="domain" description="Major facilitator superfamily (MFS) profile" evidence="9">
    <location>
        <begin position="11"/>
        <end position="407"/>
    </location>
</feature>
<feature type="transmembrane region" description="Helical" evidence="8">
    <location>
        <begin position="165"/>
        <end position="185"/>
    </location>
</feature>
<keyword evidence="4" id="KW-1003">Cell membrane</keyword>
<keyword evidence="11" id="KW-1185">Reference proteome</keyword>
<organism evidence="10 11">
    <name type="scientific">Tanticharoenia sakaeratensis NBRC 103193</name>
    <dbReference type="NCBI Taxonomy" id="1231623"/>
    <lineage>
        <taxon>Bacteria</taxon>
        <taxon>Pseudomonadati</taxon>
        <taxon>Pseudomonadota</taxon>
        <taxon>Alphaproteobacteria</taxon>
        <taxon>Acetobacterales</taxon>
        <taxon>Acetobacteraceae</taxon>
        <taxon>Tanticharoenia</taxon>
    </lineage>
</organism>
<evidence type="ECO:0000256" key="6">
    <source>
        <dbReference type="ARBA" id="ARBA00022989"/>
    </source>
</evidence>
<keyword evidence="6 8" id="KW-1133">Transmembrane helix</keyword>
<feature type="transmembrane region" description="Helical" evidence="8">
    <location>
        <begin position="78"/>
        <end position="97"/>
    </location>
</feature>
<accession>A0A0D6MN11</accession>
<feature type="transmembrane region" description="Helical" evidence="8">
    <location>
        <begin position="374"/>
        <end position="394"/>
    </location>
</feature>
<feature type="transmembrane region" description="Helical" evidence="8">
    <location>
        <begin position="214"/>
        <end position="234"/>
    </location>
</feature>
<dbReference type="InterPro" id="IPR020846">
    <property type="entry name" value="MFS_dom"/>
</dbReference>
<dbReference type="STRING" id="1231623.Tasa_031_039"/>
<feature type="transmembrane region" description="Helical" evidence="8">
    <location>
        <begin position="317"/>
        <end position="336"/>
    </location>
</feature>
<feature type="transmembrane region" description="Helical" evidence="8">
    <location>
        <begin position="246"/>
        <end position="265"/>
    </location>
</feature>
<dbReference type="GO" id="GO:0042910">
    <property type="term" value="F:xenobiotic transmembrane transporter activity"/>
    <property type="evidence" value="ECO:0007669"/>
    <property type="project" value="InterPro"/>
</dbReference>
<dbReference type="InterPro" id="IPR004812">
    <property type="entry name" value="Efflux_drug-R_Bcr/CmlA"/>
</dbReference>
<keyword evidence="3 8" id="KW-0813">Transport</keyword>
<comment type="subcellular location">
    <subcellularLocation>
        <location evidence="8">Cell inner membrane</location>
        <topology evidence="8">Multi-pass membrane protein</topology>
    </subcellularLocation>
    <subcellularLocation>
        <location evidence="1">Cell membrane</location>
        <topology evidence="1">Multi-pass membrane protein</topology>
    </subcellularLocation>
</comment>
<protein>
    <recommendedName>
        <fullName evidence="8">Bcr/CflA family efflux transporter</fullName>
    </recommendedName>
</protein>
<reference evidence="10 11" key="1">
    <citation type="submission" date="2012-10" db="EMBL/GenBank/DDBJ databases">
        <title>Genome sequencing of Tanticharoenia sakaeratensis NBRC 103193.</title>
        <authorList>
            <person name="Azuma Y."/>
            <person name="Hadano H."/>
            <person name="Hirakawa H."/>
            <person name="Matsushita K."/>
        </authorList>
    </citation>
    <scope>NUCLEOTIDE SEQUENCE [LARGE SCALE GENOMIC DNA]</scope>
    <source>
        <strain evidence="10 11">NBRC 103193</strain>
    </source>
</reference>
<evidence type="ECO:0000256" key="1">
    <source>
        <dbReference type="ARBA" id="ARBA00004651"/>
    </source>
</evidence>
<dbReference type="Pfam" id="PF07690">
    <property type="entry name" value="MFS_1"/>
    <property type="match status" value="1"/>
</dbReference>
<evidence type="ECO:0000256" key="7">
    <source>
        <dbReference type="ARBA" id="ARBA00023136"/>
    </source>
</evidence>
<feature type="transmembrane region" description="Helical" evidence="8">
    <location>
        <begin position="45"/>
        <end position="66"/>
    </location>
</feature>
<evidence type="ECO:0000313" key="11">
    <source>
        <dbReference type="Proteomes" id="UP000032679"/>
    </source>
</evidence>
<evidence type="ECO:0000313" key="10">
    <source>
        <dbReference type="EMBL" id="GAN54821.1"/>
    </source>
</evidence>
<sequence>MPAAIALSGRRIALLGLVSAIGPVSTDMYLPAFPALEHDLGHGPGSAQITLTTWFVGLAIGQFSMGPICDRFGRRTPLLVGLVVYGIACAIAALTTSFELFCFLRFAAALGGSAATVAPRAIVRDTATGHEGARIMAQLTLVFGVGPILAPSLGGLLLQFGNWRLIFWAGTIFAALMLPWCWRDLADTLPPQMRRELRPVAILARYIGLFREPVFMSTATLSSFSTFTMFAYLGSAPILFERMLGFSPRGFAVFFGLNAAGYILGTQISGRLARKVGLARLMERGIASAMTGTGLLALTCATGLLTSQTPWPICALIMWTTASLGFVGSNATVLALTHHGHQAGSASALLGTLAFSIGGSASILMAYLPAHWLSATGIGMGVGTLGMALCDVWWRHARKTISDGHAN</sequence>
<gene>
    <name evidence="10" type="ORF">Tasa_031_039</name>
</gene>
<feature type="transmembrane region" description="Helical" evidence="8">
    <location>
        <begin position="12"/>
        <end position="33"/>
    </location>
</feature>
<evidence type="ECO:0000256" key="2">
    <source>
        <dbReference type="ARBA" id="ARBA00006236"/>
    </source>
</evidence>
<feature type="transmembrane region" description="Helical" evidence="8">
    <location>
        <begin position="348"/>
        <end position="368"/>
    </location>
</feature>
<proteinExistence type="inferred from homology"/>
<dbReference type="NCBIfam" id="TIGR00710">
    <property type="entry name" value="efflux_Bcr_CflA"/>
    <property type="match status" value="1"/>
</dbReference>
<keyword evidence="5 8" id="KW-0812">Transmembrane</keyword>
<dbReference type="GO" id="GO:1990961">
    <property type="term" value="P:xenobiotic detoxification by transmembrane export across the plasma membrane"/>
    <property type="evidence" value="ECO:0007669"/>
    <property type="project" value="InterPro"/>
</dbReference>
<dbReference type="PROSITE" id="PS50850">
    <property type="entry name" value="MFS"/>
    <property type="match status" value="1"/>
</dbReference>
<keyword evidence="7 8" id="KW-0472">Membrane</keyword>
<dbReference type="GO" id="GO:0005886">
    <property type="term" value="C:plasma membrane"/>
    <property type="evidence" value="ECO:0007669"/>
    <property type="project" value="UniProtKB-SubCell"/>
</dbReference>
<dbReference type="InterPro" id="IPR036259">
    <property type="entry name" value="MFS_trans_sf"/>
</dbReference>
<keyword evidence="8" id="KW-0997">Cell inner membrane</keyword>